<evidence type="ECO:0000259" key="10">
    <source>
        <dbReference type="Pfam" id="PF01909"/>
    </source>
</evidence>
<organism evidence="11 12">
    <name type="scientific">Candidatus Accumulibacter adjunctus</name>
    <dbReference type="NCBI Taxonomy" id="1454001"/>
    <lineage>
        <taxon>Bacteria</taxon>
        <taxon>Pseudomonadati</taxon>
        <taxon>Pseudomonadota</taxon>
        <taxon>Betaproteobacteria</taxon>
        <taxon>Candidatus Accumulibacter</taxon>
    </lineage>
</organism>
<dbReference type="PANTHER" id="PTHR33571:SF12">
    <property type="entry name" value="BSL3053 PROTEIN"/>
    <property type="match status" value="1"/>
</dbReference>
<evidence type="ECO:0000313" key="11">
    <source>
        <dbReference type="EMBL" id="EXI68482.1"/>
    </source>
</evidence>
<dbReference type="InterPro" id="IPR052038">
    <property type="entry name" value="Type-VII_TA_antitoxin"/>
</dbReference>
<evidence type="ECO:0000256" key="4">
    <source>
        <dbReference type="ARBA" id="ARBA00022695"/>
    </source>
</evidence>
<evidence type="ECO:0000313" key="12">
    <source>
        <dbReference type="Proteomes" id="UP000020218"/>
    </source>
</evidence>
<keyword evidence="6" id="KW-0547">Nucleotide-binding</keyword>
<dbReference type="InterPro" id="IPR043519">
    <property type="entry name" value="NT_sf"/>
</dbReference>
<dbReference type="Gene3D" id="3.30.460.10">
    <property type="entry name" value="Beta Polymerase, domain 2"/>
    <property type="match status" value="1"/>
</dbReference>
<protein>
    <recommendedName>
        <fullName evidence="10">Polymerase nucleotidyl transferase domain-containing protein</fullName>
    </recommendedName>
</protein>
<comment type="caution">
    <text evidence="11">The sequence shown here is derived from an EMBL/GenBank/DDBJ whole genome shotgun (WGS) entry which is preliminary data.</text>
</comment>
<keyword evidence="5" id="KW-0479">Metal-binding</keyword>
<keyword evidence="7" id="KW-0067">ATP-binding</keyword>
<sequence>MKPSEALQLHRAAIRQIVARHAATNPRVFGSVLHGDDGEDSDLDLLVDPVAGRTTLVSLVRIKREIETLLGVRTDVLTPMALHERCRSVVLSEAVPL</sequence>
<dbReference type="GO" id="GO:0046872">
    <property type="term" value="F:metal ion binding"/>
    <property type="evidence" value="ECO:0007669"/>
    <property type="project" value="UniProtKB-KW"/>
</dbReference>
<dbReference type="GO" id="GO:0005524">
    <property type="term" value="F:ATP binding"/>
    <property type="evidence" value="ECO:0007669"/>
    <property type="project" value="UniProtKB-KW"/>
</dbReference>
<keyword evidence="4" id="KW-0548">Nucleotidyltransferase</keyword>
<reference evidence="11" key="1">
    <citation type="submission" date="2014-02" db="EMBL/GenBank/DDBJ databases">
        <title>Expanding our view of genomic diversity in Candidatus Accumulibacter clades.</title>
        <authorList>
            <person name="Skennerton C.T."/>
            <person name="Barr J.J."/>
            <person name="Slater F.R."/>
            <person name="Bond P.L."/>
            <person name="Tyson G.W."/>
        </authorList>
    </citation>
    <scope>NUCLEOTIDE SEQUENCE [LARGE SCALE GENOMIC DNA]</scope>
</reference>
<feature type="domain" description="Polymerase nucleotidyl transferase" evidence="10">
    <location>
        <begin position="27"/>
        <end position="85"/>
    </location>
</feature>
<evidence type="ECO:0000256" key="1">
    <source>
        <dbReference type="ARBA" id="ARBA00001946"/>
    </source>
</evidence>
<dbReference type="PANTHER" id="PTHR33571">
    <property type="entry name" value="SSL8005 PROTEIN"/>
    <property type="match status" value="1"/>
</dbReference>
<comment type="similarity">
    <text evidence="9">Belongs to the MntA antitoxin family.</text>
</comment>
<comment type="cofactor">
    <cofactor evidence="1">
        <name>Mg(2+)</name>
        <dbReference type="ChEBI" id="CHEBI:18420"/>
    </cofactor>
</comment>
<dbReference type="InterPro" id="IPR002934">
    <property type="entry name" value="Polymerase_NTP_transf_dom"/>
</dbReference>
<dbReference type="SUPFAM" id="SSF81301">
    <property type="entry name" value="Nucleotidyltransferase"/>
    <property type="match status" value="1"/>
</dbReference>
<dbReference type="CDD" id="cd05403">
    <property type="entry name" value="NT_KNTase_like"/>
    <property type="match status" value="1"/>
</dbReference>
<evidence type="ECO:0000256" key="5">
    <source>
        <dbReference type="ARBA" id="ARBA00022723"/>
    </source>
</evidence>
<dbReference type="STRING" id="1454001.AW08_01264"/>
<dbReference type="PATRIC" id="fig|1454001.3.peg.1284"/>
<dbReference type="GO" id="GO:0016779">
    <property type="term" value="F:nucleotidyltransferase activity"/>
    <property type="evidence" value="ECO:0007669"/>
    <property type="project" value="UniProtKB-KW"/>
</dbReference>
<evidence type="ECO:0000256" key="9">
    <source>
        <dbReference type="ARBA" id="ARBA00038276"/>
    </source>
</evidence>
<keyword evidence="8" id="KW-0460">Magnesium</keyword>
<accession>A0A011NVA5</accession>
<dbReference type="AlphaFoldDB" id="A0A011NVA5"/>
<evidence type="ECO:0000256" key="2">
    <source>
        <dbReference type="ARBA" id="ARBA00022649"/>
    </source>
</evidence>
<evidence type="ECO:0000256" key="7">
    <source>
        <dbReference type="ARBA" id="ARBA00022840"/>
    </source>
</evidence>
<evidence type="ECO:0000256" key="8">
    <source>
        <dbReference type="ARBA" id="ARBA00022842"/>
    </source>
</evidence>
<gene>
    <name evidence="11" type="ORF">AW08_01264</name>
</gene>
<dbReference type="Proteomes" id="UP000020218">
    <property type="component" value="Unassembled WGS sequence"/>
</dbReference>
<keyword evidence="2" id="KW-1277">Toxin-antitoxin system</keyword>
<keyword evidence="3" id="KW-0808">Transferase</keyword>
<dbReference type="EMBL" id="JFAX01000005">
    <property type="protein sequence ID" value="EXI68482.1"/>
    <property type="molecule type" value="Genomic_DNA"/>
</dbReference>
<proteinExistence type="inferred from homology"/>
<dbReference type="Pfam" id="PF01909">
    <property type="entry name" value="NTP_transf_2"/>
    <property type="match status" value="1"/>
</dbReference>
<evidence type="ECO:0000256" key="3">
    <source>
        <dbReference type="ARBA" id="ARBA00022679"/>
    </source>
</evidence>
<name>A0A011NVA5_9PROT</name>
<keyword evidence="12" id="KW-1185">Reference proteome</keyword>
<evidence type="ECO:0000256" key="6">
    <source>
        <dbReference type="ARBA" id="ARBA00022741"/>
    </source>
</evidence>